<comment type="similarity">
    <text evidence="1">Belongs to the UPF0423 family.</text>
</comment>
<dbReference type="EMBL" id="PGTO01000025">
    <property type="protein sequence ID" value="RAU20357.1"/>
    <property type="molecule type" value="Genomic_DNA"/>
</dbReference>
<evidence type="ECO:0008006" key="6">
    <source>
        <dbReference type="Google" id="ProtNLM"/>
    </source>
</evidence>
<dbReference type="InterPro" id="IPR018470">
    <property type="entry name" value="Metal-bd_Tp34-typ"/>
</dbReference>
<dbReference type="Gene3D" id="2.60.40.2480">
    <property type="entry name" value="Periplasmic metal-binding protein Tp34-type"/>
    <property type="match status" value="1"/>
</dbReference>
<dbReference type="PIRSF" id="PIRSF017018">
    <property type="entry name" value="Tp34"/>
    <property type="match status" value="1"/>
</dbReference>
<dbReference type="InterPro" id="IPR038482">
    <property type="entry name" value="Tp34-type_sf"/>
</dbReference>
<protein>
    <recommendedName>
        <fullName evidence="6">Iron transporter</fullName>
    </recommendedName>
</protein>
<dbReference type="Pfam" id="PF10634">
    <property type="entry name" value="Iron_transport"/>
    <property type="match status" value="1"/>
</dbReference>
<evidence type="ECO:0000313" key="4">
    <source>
        <dbReference type="EMBL" id="RAU20357.1"/>
    </source>
</evidence>
<reference evidence="4 5" key="1">
    <citation type="submission" date="2017-11" db="EMBL/GenBank/DDBJ databases">
        <title>Draft genome sequence of magnetotactic bacterium Magnetospirillum kuznetsovii LBB-42.</title>
        <authorList>
            <person name="Grouzdev D.S."/>
            <person name="Rysina M.S."/>
            <person name="Baslerov R.V."/>
            <person name="Koziaeva V."/>
        </authorList>
    </citation>
    <scope>NUCLEOTIDE SEQUENCE [LARGE SCALE GENOMIC DNA]</scope>
    <source>
        <strain evidence="4 5">LBB-42</strain>
    </source>
</reference>
<comment type="caution">
    <text evidence="4">The sequence shown here is derived from an EMBL/GenBank/DDBJ whole genome shotgun (WGS) entry which is preliminary data.</text>
</comment>
<evidence type="ECO:0000256" key="3">
    <source>
        <dbReference type="SAM" id="SignalP"/>
    </source>
</evidence>
<evidence type="ECO:0000313" key="5">
    <source>
        <dbReference type="Proteomes" id="UP000251075"/>
    </source>
</evidence>
<accession>A0A364NU12</accession>
<sequence length="181" mass="19175">MPFSKSSAVTAAAMTMILLSGAASAGEIRIGEPVEKAGMKIAGVYLQAVLMDPENDICGPHTADIHLEADVHALKGNPNGLGKGEWIPYMNASYVLTKKGSDFKDSGPLVAMVANDGPHYGRNIKMAGPGTYHVVFTLQPPSANGMGHHVSKETGVAEWWAPITQEWDFDYVGSTGKKGGY</sequence>
<proteinExistence type="inferred from homology"/>
<dbReference type="AlphaFoldDB" id="A0A364NU12"/>
<keyword evidence="5" id="KW-1185">Reference proteome</keyword>
<keyword evidence="2 3" id="KW-0732">Signal</keyword>
<evidence type="ECO:0000256" key="2">
    <source>
        <dbReference type="ARBA" id="ARBA00022729"/>
    </source>
</evidence>
<feature type="signal peptide" evidence="3">
    <location>
        <begin position="1"/>
        <end position="25"/>
    </location>
</feature>
<name>A0A364NU12_9PROT</name>
<feature type="chain" id="PRO_5016579006" description="Iron transporter" evidence="3">
    <location>
        <begin position="26"/>
        <end position="181"/>
    </location>
</feature>
<dbReference type="RefSeq" id="WP_112147117.1">
    <property type="nucleotide sequence ID" value="NZ_PGTO01000025.1"/>
</dbReference>
<dbReference type="Proteomes" id="UP000251075">
    <property type="component" value="Unassembled WGS sequence"/>
</dbReference>
<evidence type="ECO:0000256" key="1">
    <source>
        <dbReference type="ARBA" id="ARBA00010013"/>
    </source>
</evidence>
<organism evidence="4 5">
    <name type="scientific">Paramagnetospirillum kuznetsovii</name>
    <dbReference type="NCBI Taxonomy" id="2053833"/>
    <lineage>
        <taxon>Bacteria</taxon>
        <taxon>Pseudomonadati</taxon>
        <taxon>Pseudomonadota</taxon>
        <taxon>Alphaproteobacteria</taxon>
        <taxon>Rhodospirillales</taxon>
        <taxon>Magnetospirillaceae</taxon>
        <taxon>Paramagnetospirillum</taxon>
    </lineage>
</organism>
<gene>
    <name evidence="4" type="ORF">CU669_18700</name>
</gene>
<dbReference type="OrthoDB" id="1495621at2"/>